<reference evidence="4 5" key="1">
    <citation type="submission" date="2019-02" db="EMBL/GenBank/DDBJ databases">
        <title>Deep-cultivation of Planctomycetes and their phenomic and genomic characterization uncovers novel biology.</title>
        <authorList>
            <person name="Wiegand S."/>
            <person name="Jogler M."/>
            <person name="Boedeker C."/>
            <person name="Pinto D."/>
            <person name="Vollmers J."/>
            <person name="Rivas-Marin E."/>
            <person name="Kohn T."/>
            <person name="Peeters S.H."/>
            <person name="Heuer A."/>
            <person name="Rast P."/>
            <person name="Oberbeckmann S."/>
            <person name="Bunk B."/>
            <person name="Jeske O."/>
            <person name="Meyerdierks A."/>
            <person name="Storesund J.E."/>
            <person name="Kallscheuer N."/>
            <person name="Luecker S."/>
            <person name="Lage O.M."/>
            <person name="Pohl T."/>
            <person name="Merkel B.J."/>
            <person name="Hornburger P."/>
            <person name="Mueller R.-W."/>
            <person name="Bruemmer F."/>
            <person name="Labrenz M."/>
            <person name="Spormann A.M."/>
            <person name="Op Den Camp H."/>
            <person name="Overmann J."/>
            <person name="Amann R."/>
            <person name="Jetten M.S.M."/>
            <person name="Mascher T."/>
            <person name="Medema M.H."/>
            <person name="Devos D.P."/>
            <person name="Kaster A.-K."/>
            <person name="Ovreas L."/>
            <person name="Rohde M."/>
            <person name="Galperin M.Y."/>
            <person name="Jogler C."/>
        </authorList>
    </citation>
    <scope>NUCLEOTIDE SEQUENCE [LARGE SCALE GENOMIC DNA]</scope>
    <source>
        <strain evidence="4 5">Pla22</strain>
    </source>
</reference>
<dbReference type="OrthoDB" id="258272at2"/>
<keyword evidence="5" id="KW-1185">Reference proteome</keyword>
<protein>
    <submittedName>
        <fullName evidence="4">Uncharacterized protein</fullName>
    </submittedName>
</protein>
<gene>
    <name evidence="4" type="ORF">Pla22_43210</name>
</gene>
<sequence length="277" mass="30394">MSNFPAESPFPPTRDFENDLPKTGNNGRCLLYGCAGIFLGGVFLILCGGFGAYYFFNQQLEKFTDTTPIDLPEVEYTDDQVAELEERIANFQEMVQPLDANPSDDLEQEAALPETAITELPDAAQPAMPRELVLTDDDLNALIAKDERTRGHLYLTIEDGTISGEVSAPLEGILPGGKGRYFNGSGTFDVRLDNGNLIVTLENAEVKGEPLPSQFITELRKTNLARDFNSDPQGSQFIEQFEKIDIEGDKIIITLKEPESPSEVTSDEPIVAGADQP</sequence>
<keyword evidence="3" id="KW-0812">Transmembrane</keyword>
<keyword evidence="3" id="KW-1133">Transmembrane helix</keyword>
<comment type="caution">
    <text evidence="4">The sequence shown here is derived from an EMBL/GenBank/DDBJ whole genome shotgun (WGS) entry which is preliminary data.</text>
</comment>
<organism evidence="4 5">
    <name type="scientific">Rubripirellula amarantea</name>
    <dbReference type="NCBI Taxonomy" id="2527999"/>
    <lineage>
        <taxon>Bacteria</taxon>
        <taxon>Pseudomonadati</taxon>
        <taxon>Planctomycetota</taxon>
        <taxon>Planctomycetia</taxon>
        <taxon>Pirellulales</taxon>
        <taxon>Pirellulaceae</taxon>
        <taxon>Rubripirellula</taxon>
    </lineage>
</organism>
<keyword evidence="3" id="KW-0472">Membrane</keyword>
<feature type="region of interest" description="Disordered" evidence="2">
    <location>
        <begin position="256"/>
        <end position="277"/>
    </location>
</feature>
<proteinExistence type="predicted"/>
<dbReference type="AlphaFoldDB" id="A0A5C5WG95"/>
<keyword evidence="1" id="KW-0175">Coiled coil</keyword>
<evidence type="ECO:0000313" key="4">
    <source>
        <dbReference type="EMBL" id="TWT49129.1"/>
    </source>
</evidence>
<dbReference type="Proteomes" id="UP000316598">
    <property type="component" value="Unassembled WGS sequence"/>
</dbReference>
<feature type="transmembrane region" description="Helical" evidence="3">
    <location>
        <begin position="30"/>
        <end position="56"/>
    </location>
</feature>
<evidence type="ECO:0000313" key="5">
    <source>
        <dbReference type="Proteomes" id="UP000316598"/>
    </source>
</evidence>
<evidence type="ECO:0000256" key="3">
    <source>
        <dbReference type="SAM" id="Phobius"/>
    </source>
</evidence>
<dbReference type="EMBL" id="SJPI01000003">
    <property type="protein sequence ID" value="TWT49129.1"/>
    <property type="molecule type" value="Genomic_DNA"/>
</dbReference>
<accession>A0A5C5WG95</accession>
<evidence type="ECO:0000256" key="2">
    <source>
        <dbReference type="SAM" id="MobiDB-lite"/>
    </source>
</evidence>
<name>A0A5C5WG95_9BACT</name>
<dbReference type="RefSeq" id="WP_146516694.1">
    <property type="nucleotide sequence ID" value="NZ_SJPI01000003.1"/>
</dbReference>
<evidence type="ECO:0000256" key="1">
    <source>
        <dbReference type="SAM" id="Coils"/>
    </source>
</evidence>
<feature type="coiled-coil region" evidence="1">
    <location>
        <begin position="74"/>
        <end position="101"/>
    </location>
</feature>